<organism evidence="2 3">
    <name type="scientific">Flavihumibacter petaseus NBRC 106054</name>
    <dbReference type="NCBI Taxonomy" id="1220578"/>
    <lineage>
        <taxon>Bacteria</taxon>
        <taxon>Pseudomonadati</taxon>
        <taxon>Bacteroidota</taxon>
        <taxon>Chitinophagia</taxon>
        <taxon>Chitinophagales</taxon>
        <taxon>Chitinophagaceae</taxon>
        <taxon>Flavihumibacter</taxon>
    </lineage>
</organism>
<evidence type="ECO:0000313" key="2">
    <source>
        <dbReference type="EMBL" id="GAO44118.1"/>
    </source>
</evidence>
<proteinExistence type="predicted"/>
<dbReference type="PANTHER" id="PTHR47893:SF1">
    <property type="entry name" value="REGULATORY PROTEIN PCHR"/>
    <property type="match status" value="1"/>
</dbReference>
<dbReference type="InterPro" id="IPR053142">
    <property type="entry name" value="PchR_regulatory_protein"/>
</dbReference>
<comment type="caution">
    <text evidence="2">The sequence shown here is derived from an EMBL/GenBank/DDBJ whole genome shotgun (WGS) entry which is preliminary data.</text>
</comment>
<evidence type="ECO:0000259" key="1">
    <source>
        <dbReference type="PROSITE" id="PS01124"/>
    </source>
</evidence>
<dbReference type="PROSITE" id="PS01124">
    <property type="entry name" value="HTH_ARAC_FAMILY_2"/>
    <property type="match status" value="1"/>
</dbReference>
<dbReference type="Proteomes" id="UP000033121">
    <property type="component" value="Unassembled WGS sequence"/>
</dbReference>
<accession>A0A0E9N2V7</accession>
<keyword evidence="3" id="KW-1185">Reference proteome</keyword>
<dbReference type="SMART" id="SM00342">
    <property type="entry name" value="HTH_ARAC"/>
    <property type="match status" value="1"/>
</dbReference>
<dbReference type="Pfam" id="PF12833">
    <property type="entry name" value="HTH_18"/>
    <property type="match status" value="1"/>
</dbReference>
<protein>
    <submittedName>
        <fullName evidence="2">Putative AraC family transcriptional regulator</fullName>
    </submittedName>
</protein>
<dbReference type="InterPro" id="IPR018060">
    <property type="entry name" value="HTH_AraC"/>
</dbReference>
<reference evidence="2 3" key="1">
    <citation type="submission" date="2015-04" db="EMBL/GenBank/DDBJ databases">
        <title>Whole genome shotgun sequence of Flavihumibacter petaseus NBRC 106054.</title>
        <authorList>
            <person name="Miyazawa S."/>
            <person name="Hosoyama A."/>
            <person name="Hashimoto M."/>
            <person name="Noguchi M."/>
            <person name="Tsuchikane K."/>
            <person name="Ohji S."/>
            <person name="Yamazoe A."/>
            <person name="Ichikawa N."/>
            <person name="Kimura A."/>
            <person name="Fujita N."/>
        </authorList>
    </citation>
    <scope>NUCLEOTIDE SEQUENCE [LARGE SCALE GENOMIC DNA]</scope>
    <source>
        <strain evidence="2 3">NBRC 106054</strain>
    </source>
</reference>
<dbReference type="EMBL" id="BBWV01000003">
    <property type="protein sequence ID" value="GAO44118.1"/>
    <property type="molecule type" value="Genomic_DNA"/>
</dbReference>
<name>A0A0E9N2V7_9BACT</name>
<dbReference type="GO" id="GO:0043565">
    <property type="term" value="F:sequence-specific DNA binding"/>
    <property type="evidence" value="ECO:0007669"/>
    <property type="project" value="InterPro"/>
</dbReference>
<gene>
    <name evidence="2" type="ORF">FPE01S_03_01570</name>
</gene>
<dbReference type="GO" id="GO:0003700">
    <property type="term" value="F:DNA-binding transcription factor activity"/>
    <property type="evidence" value="ECO:0007669"/>
    <property type="project" value="InterPro"/>
</dbReference>
<dbReference type="Gene3D" id="1.10.10.60">
    <property type="entry name" value="Homeodomain-like"/>
    <property type="match status" value="1"/>
</dbReference>
<evidence type="ECO:0000313" key="3">
    <source>
        <dbReference type="Proteomes" id="UP000033121"/>
    </source>
</evidence>
<dbReference type="STRING" id="1220578.FPE01S_03_01570"/>
<dbReference type="OrthoDB" id="669939at2"/>
<dbReference type="RefSeq" id="WP_046370090.1">
    <property type="nucleotide sequence ID" value="NZ_BBWV01000003.1"/>
</dbReference>
<feature type="domain" description="HTH araC/xylS-type" evidence="1">
    <location>
        <begin position="112"/>
        <end position="208"/>
    </location>
</feature>
<dbReference type="AlphaFoldDB" id="A0A0E9N2V7"/>
<dbReference type="PANTHER" id="PTHR47893">
    <property type="entry name" value="REGULATORY PROTEIN PCHR"/>
    <property type="match status" value="1"/>
</dbReference>
<sequence>MDTRLYAGKHYQALTVHFTPSFVARLLPLFPVVDKKLQSEGTVFLLQETVCAIDHELNRLVQSILTCRYEPAWREHFFDSRAEELLFKFNVAISRDDPLKFPYTAAELEKVVAAEKLICQDITKHFIIRQLSRMVLMNEARFKMVFKNVFDVGPYEYLRKIRLEKAADMIAGGCLVKEAAAATGWRPTDLIVAYRERYGITPGQQKPRK</sequence>